<dbReference type="PANTHER" id="PTHR24305">
    <property type="entry name" value="CYTOCHROME P450"/>
    <property type="match status" value="1"/>
</dbReference>
<dbReference type="GO" id="GO:0016705">
    <property type="term" value="F:oxidoreductase activity, acting on paired donors, with incorporation or reduction of molecular oxygen"/>
    <property type="evidence" value="ECO:0007669"/>
    <property type="project" value="InterPro"/>
</dbReference>
<evidence type="ECO:0000256" key="4">
    <source>
        <dbReference type="ARBA" id="ARBA00022617"/>
    </source>
</evidence>
<evidence type="ECO:0000256" key="5">
    <source>
        <dbReference type="ARBA" id="ARBA00022692"/>
    </source>
</evidence>
<organism evidence="15 16">
    <name type="scientific">Cadophora malorum</name>
    <dbReference type="NCBI Taxonomy" id="108018"/>
    <lineage>
        <taxon>Eukaryota</taxon>
        <taxon>Fungi</taxon>
        <taxon>Dikarya</taxon>
        <taxon>Ascomycota</taxon>
        <taxon>Pezizomycotina</taxon>
        <taxon>Leotiomycetes</taxon>
        <taxon>Helotiales</taxon>
        <taxon>Ploettnerulaceae</taxon>
        <taxon>Cadophora</taxon>
    </lineage>
</organism>
<reference evidence="15" key="1">
    <citation type="submission" date="2021-02" db="EMBL/GenBank/DDBJ databases">
        <title>Genome sequence Cadophora malorum strain M34.</title>
        <authorList>
            <person name="Stefanovic E."/>
            <person name="Vu D."/>
            <person name="Scully C."/>
            <person name="Dijksterhuis J."/>
            <person name="Roader J."/>
            <person name="Houbraken J."/>
        </authorList>
    </citation>
    <scope>NUCLEOTIDE SEQUENCE</scope>
    <source>
        <strain evidence="15">M34</strain>
    </source>
</reference>
<evidence type="ECO:0000256" key="6">
    <source>
        <dbReference type="ARBA" id="ARBA00022723"/>
    </source>
</evidence>
<evidence type="ECO:0000256" key="7">
    <source>
        <dbReference type="ARBA" id="ARBA00022989"/>
    </source>
</evidence>
<keyword evidence="16" id="KW-1185">Reference proteome</keyword>
<comment type="cofactor">
    <cofactor evidence="1 12">
        <name>heme</name>
        <dbReference type="ChEBI" id="CHEBI:30413"/>
    </cofactor>
</comment>
<dbReference type="PROSITE" id="PS00086">
    <property type="entry name" value="CYTOCHROME_P450"/>
    <property type="match status" value="1"/>
</dbReference>
<keyword evidence="5 14" id="KW-0812">Transmembrane</keyword>
<keyword evidence="7 14" id="KW-1133">Transmembrane helix</keyword>
<evidence type="ECO:0000256" key="14">
    <source>
        <dbReference type="SAM" id="Phobius"/>
    </source>
</evidence>
<comment type="similarity">
    <text evidence="3 13">Belongs to the cytochrome P450 family.</text>
</comment>
<dbReference type="PANTHER" id="PTHR24305:SF112">
    <property type="entry name" value="L-ORNITHINE-N5-MONOOXYGENASE (EUROFUNG)"/>
    <property type="match status" value="1"/>
</dbReference>
<evidence type="ECO:0008006" key="17">
    <source>
        <dbReference type="Google" id="ProtNLM"/>
    </source>
</evidence>
<evidence type="ECO:0000256" key="8">
    <source>
        <dbReference type="ARBA" id="ARBA00023002"/>
    </source>
</evidence>
<feature type="transmembrane region" description="Helical" evidence="14">
    <location>
        <begin position="64"/>
        <end position="82"/>
    </location>
</feature>
<dbReference type="Gene3D" id="1.10.630.10">
    <property type="entry name" value="Cytochrome P450"/>
    <property type="match status" value="1"/>
</dbReference>
<dbReference type="GO" id="GO:0020037">
    <property type="term" value="F:heme binding"/>
    <property type="evidence" value="ECO:0007669"/>
    <property type="project" value="InterPro"/>
</dbReference>
<dbReference type="GO" id="GO:0004497">
    <property type="term" value="F:monooxygenase activity"/>
    <property type="evidence" value="ECO:0007669"/>
    <property type="project" value="UniProtKB-KW"/>
</dbReference>
<keyword evidence="8 13" id="KW-0560">Oxidoreductase</keyword>
<dbReference type="InterPro" id="IPR036396">
    <property type="entry name" value="Cyt_P450_sf"/>
</dbReference>
<evidence type="ECO:0000256" key="12">
    <source>
        <dbReference type="PIRSR" id="PIRSR602401-1"/>
    </source>
</evidence>
<dbReference type="InterPro" id="IPR050121">
    <property type="entry name" value="Cytochrome_P450_monoxygenase"/>
</dbReference>
<feature type="transmembrane region" description="Helical" evidence="14">
    <location>
        <begin position="88"/>
        <end position="105"/>
    </location>
</feature>
<comment type="caution">
    <text evidence="15">The sequence shown here is derived from an EMBL/GenBank/DDBJ whole genome shotgun (WGS) entry which is preliminary data.</text>
</comment>
<protein>
    <recommendedName>
        <fullName evidence="17">Cytochrome P450 monooxygenase</fullName>
    </recommendedName>
</protein>
<dbReference type="InterPro" id="IPR001128">
    <property type="entry name" value="Cyt_P450"/>
</dbReference>
<comment type="subcellular location">
    <subcellularLocation>
        <location evidence="2">Membrane</location>
    </subcellularLocation>
</comment>
<proteinExistence type="inferred from homology"/>
<evidence type="ECO:0000313" key="16">
    <source>
        <dbReference type="Proteomes" id="UP000664132"/>
    </source>
</evidence>
<sequence>MAESNQVPAKRLVRQYPGQAQRAYRHLQHLIGPQPQILCIKSSNPFNVQIPVNRNSADLKMERSTSIVVAAAIIAHFILFPIHEASTIKVLKAYSFANTILFGIISSSHHELWLSAARLTILNSTFLLVFVFLTVSRRLYFCPLSHIPGPKLAAISNIWLANEFRTGRGSHTLLKLHKQYNSDFIRIGPRELSIRNVEAVEAIYRGKYPRGTFYEVGAMNGEFNLNTQRDYKLHTPWRRIWEQAFTSSEFQHYNPRVEKHVTNLVAAIESAGEKEINCSKLMEDFSFDVMADLSFAHDAGMLSGTGDNTYMHFIHKYLSALGVIAVLRNLSQLVKYLPEPPDVKAFRLRGEALLSARQKLGTTRKDIFSHLLRTDTETSTPIKFTQAQLNSNANLIIIAGSDTVSTTLTRTFRLLAMQPIILHKLQTEVDDFLKTGELTVEGVRNLPYLNAVVNESLRLLNPVPMGAHAATPPSGVYIDSTFIPGNNQISVPPIALMTDPRYFSKPDEYIPERWLDWHEGIKDKRAFFPFGYGVHSCVGRQLALNEMRAVLASVVQRWDVVFGEKYDEREWEKGVRDHAVLQVGELWVEFVPKGKVKYGNEVGEGTCHGSTKHQVTKAHTLMFVVEYFHSINKPVKAIT</sequence>
<evidence type="ECO:0000256" key="3">
    <source>
        <dbReference type="ARBA" id="ARBA00010617"/>
    </source>
</evidence>
<keyword evidence="6 12" id="KW-0479">Metal-binding</keyword>
<keyword evidence="4 12" id="KW-0349">Heme</keyword>
<dbReference type="EMBL" id="JAFJYH010000015">
    <property type="protein sequence ID" value="KAG4424992.1"/>
    <property type="molecule type" value="Genomic_DNA"/>
</dbReference>
<dbReference type="SUPFAM" id="SSF48264">
    <property type="entry name" value="Cytochrome P450"/>
    <property type="match status" value="1"/>
</dbReference>
<feature type="transmembrane region" description="Helical" evidence="14">
    <location>
        <begin position="112"/>
        <end position="135"/>
    </location>
</feature>
<keyword evidence="9 12" id="KW-0408">Iron</keyword>
<gene>
    <name evidence="15" type="ORF">IFR04_001963</name>
</gene>
<dbReference type="PRINTS" id="PR00463">
    <property type="entry name" value="EP450I"/>
</dbReference>
<dbReference type="GO" id="GO:0016020">
    <property type="term" value="C:membrane"/>
    <property type="evidence" value="ECO:0007669"/>
    <property type="project" value="UniProtKB-SubCell"/>
</dbReference>
<dbReference type="InterPro" id="IPR002401">
    <property type="entry name" value="Cyt_P450_E_grp-I"/>
</dbReference>
<accession>A0A8H7WHQ7</accession>
<feature type="binding site" description="axial binding residue" evidence="12">
    <location>
        <position position="537"/>
    </location>
    <ligand>
        <name>heme</name>
        <dbReference type="ChEBI" id="CHEBI:30413"/>
    </ligand>
    <ligandPart>
        <name>Fe</name>
        <dbReference type="ChEBI" id="CHEBI:18248"/>
    </ligandPart>
</feature>
<evidence type="ECO:0000256" key="13">
    <source>
        <dbReference type="RuleBase" id="RU000461"/>
    </source>
</evidence>
<name>A0A8H7WHQ7_9HELO</name>
<evidence type="ECO:0000256" key="9">
    <source>
        <dbReference type="ARBA" id="ARBA00023004"/>
    </source>
</evidence>
<keyword evidence="10 13" id="KW-0503">Monooxygenase</keyword>
<keyword evidence="11 14" id="KW-0472">Membrane</keyword>
<dbReference type="GO" id="GO:0005506">
    <property type="term" value="F:iron ion binding"/>
    <property type="evidence" value="ECO:0007669"/>
    <property type="project" value="InterPro"/>
</dbReference>
<dbReference type="PRINTS" id="PR00385">
    <property type="entry name" value="P450"/>
</dbReference>
<evidence type="ECO:0000256" key="10">
    <source>
        <dbReference type="ARBA" id="ARBA00023033"/>
    </source>
</evidence>
<dbReference type="Pfam" id="PF00067">
    <property type="entry name" value="p450"/>
    <property type="match status" value="1"/>
</dbReference>
<dbReference type="OrthoDB" id="6692864at2759"/>
<evidence type="ECO:0000256" key="1">
    <source>
        <dbReference type="ARBA" id="ARBA00001971"/>
    </source>
</evidence>
<dbReference type="Proteomes" id="UP000664132">
    <property type="component" value="Unassembled WGS sequence"/>
</dbReference>
<evidence type="ECO:0000256" key="11">
    <source>
        <dbReference type="ARBA" id="ARBA00023136"/>
    </source>
</evidence>
<dbReference type="InterPro" id="IPR017972">
    <property type="entry name" value="Cyt_P450_CS"/>
</dbReference>
<dbReference type="AlphaFoldDB" id="A0A8H7WHQ7"/>
<evidence type="ECO:0000313" key="15">
    <source>
        <dbReference type="EMBL" id="KAG4424992.1"/>
    </source>
</evidence>
<evidence type="ECO:0000256" key="2">
    <source>
        <dbReference type="ARBA" id="ARBA00004370"/>
    </source>
</evidence>